<dbReference type="RefSeq" id="WP_131935425.1">
    <property type="nucleotide sequence ID" value="NZ_SMDF01000046.1"/>
</dbReference>
<dbReference type="AlphaFoldDB" id="A0A4R4AX00"/>
<keyword evidence="1" id="KW-0472">Membrane</keyword>
<name>A0A4R4AX00_BACTU</name>
<comment type="caution">
    <text evidence="2">The sequence shown here is derived from an EMBL/GenBank/DDBJ whole genome shotgun (WGS) entry which is preliminary data.</text>
</comment>
<protein>
    <submittedName>
        <fullName evidence="2">Uncharacterized protein</fullName>
    </submittedName>
</protein>
<keyword evidence="1" id="KW-0812">Transmembrane</keyword>
<organism evidence="2 3">
    <name type="scientific">Bacillus thuringiensis</name>
    <dbReference type="NCBI Taxonomy" id="1428"/>
    <lineage>
        <taxon>Bacteria</taxon>
        <taxon>Bacillati</taxon>
        <taxon>Bacillota</taxon>
        <taxon>Bacilli</taxon>
        <taxon>Bacillales</taxon>
        <taxon>Bacillaceae</taxon>
        <taxon>Bacillus</taxon>
        <taxon>Bacillus cereus group</taxon>
    </lineage>
</organism>
<dbReference type="Proteomes" id="UP000295285">
    <property type="component" value="Unassembled WGS sequence"/>
</dbReference>
<feature type="transmembrane region" description="Helical" evidence="1">
    <location>
        <begin position="54"/>
        <end position="81"/>
    </location>
</feature>
<evidence type="ECO:0000313" key="3">
    <source>
        <dbReference type="Proteomes" id="UP000295285"/>
    </source>
</evidence>
<accession>A0A4R4AX00</accession>
<keyword evidence="1" id="KW-1133">Transmembrane helix</keyword>
<dbReference type="EMBL" id="SMDG01000045">
    <property type="protein sequence ID" value="TCW43945.1"/>
    <property type="molecule type" value="Genomic_DNA"/>
</dbReference>
<gene>
    <name evidence="2" type="ORF">EC910_1452</name>
</gene>
<sequence>MRFIKKKTYFMKTYNLACFLCILFILSLGLTLLVGFLQKDLINVITGFLFTSQLIILAKLTMSVLQITNILIPCIVFALLLPEFIKRITHDTIINLVKSTTGTIYVRRLLKQYPKIPLSNSTNHTLSANDVITRFNKSVRKSVLDLSNEELKLFIKVPKNAQSQKILKEHEEQIKEHILSFYPEYIISTFERNKFSLWLIGTKRR</sequence>
<evidence type="ECO:0000256" key="1">
    <source>
        <dbReference type="SAM" id="Phobius"/>
    </source>
</evidence>
<reference evidence="2 3" key="1">
    <citation type="submission" date="2019-03" db="EMBL/GenBank/DDBJ databases">
        <title>Above-ground endophytic microbial communities from plants in different locations in the United States.</title>
        <authorList>
            <person name="Frank C."/>
        </authorList>
    </citation>
    <scope>NUCLEOTIDE SEQUENCE [LARGE SCALE GENOMIC DNA]</scope>
    <source>
        <strain evidence="2 3">LP_2_YM</strain>
    </source>
</reference>
<evidence type="ECO:0000313" key="2">
    <source>
        <dbReference type="EMBL" id="TCW43945.1"/>
    </source>
</evidence>
<proteinExistence type="predicted"/>